<protein>
    <recommendedName>
        <fullName evidence="4">Divalent-cation tolerance protein CutA</fullName>
    </recommendedName>
</protein>
<sequence length="97" mass="11440">MTDSPRAAKSMAKTLVKEHLIACGQVIPRITSFFIWEGKLESSREYMVLMKTTEERYDALEKRIRELHTYEVPDIIAWKISHGDQTYLRWVRESVHS</sequence>
<dbReference type="Proteomes" id="UP000183245">
    <property type="component" value="Unassembled WGS sequence"/>
</dbReference>
<gene>
    <name evidence="2" type="ORF">AUK40_03490</name>
</gene>
<dbReference type="AlphaFoldDB" id="A0A1J5J1G3"/>
<evidence type="ECO:0000313" key="3">
    <source>
        <dbReference type="Proteomes" id="UP000183245"/>
    </source>
</evidence>
<dbReference type="InterPro" id="IPR004323">
    <property type="entry name" value="Ion_tolerance_CutA"/>
</dbReference>
<dbReference type="Gene3D" id="3.30.70.120">
    <property type="match status" value="1"/>
</dbReference>
<comment type="caution">
    <text evidence="2">The sequence shown here is derived from an EMBL/GenBank/DDBJ whole genome shotgun (WGS) entry which is preliminary data.</text>
</comment>
<proteinExistence type="inferred from homology"/>
<dbReference type="EMBL" id="MNZT01000059">
    <property type="protein sequence ID" value="OIP97320.1"/>
    <property type="molecule type" value="Genomic_DNA"/>
</dbReference>
<evidence type="ECO:0000313" key="2">
    <source>
        <dbReference type="EMBL" id="OIP97320.1"/>
    </source>
</evidence>
<evidence type="ECO:0000256" key="1">
    <source>
        <dbReference type="ARBA" id="ARBA00010169"/>
    </source>
</evidence>
<dbReference type="STRING" id="1817892.AUK40_03490"/>
<name>A0A1J5J1G3_9BACT</name>
<dbReference type="PANTHER" id="PTHR23419:SF8">
    <property type="entry name" value="FI09726P"/>
    <property type="match status" value="1"/>
</dbReference>
<dbReference type="Pfam" id="PF03091">
    <property type="entry name" value="CutA1"/>
    <property type="match status" value="1"/>
</dbReference>
<organism evidence="2 3">
    <name type="scientific">Candidatus Wirthbacteria bacterium CG2_30_54_11</name>
    <dbReference type="NCBI Taxonomy" id="1817892"/>
    <lineage>
        <taxon>Bacteria</taxon>
        <taxon>Candidatus Wirthbacteria</taxon>
    </lineage>
</organism>
<dbReference type="GO" id="GO:0005507">
    <property type="term" value="F:copper ion binding"/>
    <property type="evidence" value="ECO:0007669"/>
    <property type="project" value="TreeGrafter"/>
</dbReference>
<dbReference type="SUPFAM" id="SSF54913">
    <property type="entry name" value="GlnB-like"/>
    <property type="match status" value="1"/>
</dbReference>
<dbReference type="PANTHER" id="PTHR23419">
    <property type="entry name" value="DIVALENT CATION TOLERANCE CUTA-RELATED"/>
    <property type="match status" value="1"/>
</dbReference>
<dbReference type="InterPro" id="IPR015867">
    <property type="entry name" value="N-reg_PII/ATP_PRibTrfase_C"/>
</dbReference>
<reference evidence="2 3" key="1">
    <citation type="journal article" date="2016" name="Environ. Microbiol.">
        <title>Genomic resolution of a cold subsurface aquifer community provides metabolic insights for novel microbes adapted to high CO concentrations.</title>
        <authorList>
            <person name="Probst A.J."/>
            <person name="Castelle C.J."/>
            <person name="Singh A."/>
            <person name="Brown C.T."/>
            <person name="Anantharaman K."/>
            <person name="Sharon I."/>
            <person name="Hug L.A."/>
            <person name="Burstein D."/>
            <person name="Emerson J.B."/>
            <person name="Thomas B.C."/>
            <person name="Banfield J.F."/>
        </authorList>
    </citation>
    <scope>NUCLEOTIDE SEQUENCE [LARGE SCALE GENOMIC DNA]</scope>
    <source>
        <strain evidence="2">CG2_30_54_11</strain>
    </source>
</reference>
<accession>A0A1J5J1G3</accession>
<dbReference type="InterPro" id="IPR011322">
    <property type="entry name" value="N-reg_PII-like_a/b"/>
</dbReference>
<dbReference type="GO" id="GO:0010038">
    <property type="term" value="P:response to metal ion"/>
    <property type="evidence" value="ECO:0007669"/>
    <property type="project" value="InterPro"/>
</dbReference>
<evidence type="ECO:0008006" key="4">
    <source>
        <dbReference type="Google" id="ProtNLM"/>
    </source>
</evidence>
<comment type="similarity">
    <text evidence="1">Belongs to the CutA family.</text>
</comment>